<keyword evidence="2" id="KW-1185">Reference proteome</keyword>
<name>A0A4Y7RFT0_9FIRM</name>
<evidence type="ECO:0000313" key="2">
    <source>
        <dbReference type="Proteomes" id="UP000298324"/>
    </source>
</evidence>
<dbReference type="EMBL" id="QFGA01000001">
    <property type="protein sequence ID" value="TEB07865.1"/>
    <property type="molecule type" value="Genomic_DNA"/>
</dbReference>
<dbReference type="Proteomes" id="UP000298324">
    <property type="component" value="Unassembled WGS sequence"/>
</dbReference>
<gene>
    <name evidence="1" type="ORF">Psch_01420</name>
</gene>
<proteinExistence type="predicted"/>
<dbReference type="RefSeq" id="WP_190239647.1">
    <property type="nucleotide sequence ID" value="NZ_QFGA01000001.1"/>
</dbReference>
<sequence length="173" mass="19478">MENVGGALRGMYRDTLFDAENRLVFDSGWISNTIVVNGRVLLAAFMKRDQNASGIYCMKAGMGLETWGSNPKQPAASLTDLVTPYKNKVLIDPDTDISYLDGKNNKTDQPTHRLEVRVVLGKDFPEKGKTSELREFGLFGRFDKDLRMINCVRHPPIQKAASETLLRLVRLIF</sequence>
<accession>A0A4Y7RFT0</accession>
<reference evidence="1 2" key="1">
    <citation type="journal article" date="2018" name="Environ. Microbiol.">
        <title>Novel energy conservation strategies and behaviour of Pelotomaculum schinkii driving syntrophic propionate catabolism.</title>
        <authorList>
            <person name="Hidalgo-Ahumada C.A.P."/>
            <person name="Nobu M.K."/>
            <person name="Narihiro T."/>
            <person name="Tamaki H."/>
            <person name="Liu W.T."/>
            <person name="Kamagata Y."/>
            <person name="Stams A.J.M."/>
            <person name="Imachi H."/>
            <person name="Sousa D.Z."/>
        </authorList>
    </citation>
    <scope>NUCLEOTIDE SEQUENCE [LARGE SCALE GENOMIC DNA]</scope>
    <source>
        <strain evidence="1 2">HH</strain>
    </source>
</reference>
<dbReference type="AlphaFoldDB" id="A0A4Y7RFT0"/>
<comment type="caution">
    <text evidence="1">The sequence shown here is derived from an EMBL/GenBank/DDBJ whole genome shotgun (WGS) entry which is preliminary data.</text>
</comment>
<protein>
    <submittedName>
        <fullName evidence="1">Uncharacterized protein</fullName>
    </submittedName>
</protein>
<evidence type="ECO:0000313" key="1">
    <source>
        <dbReference type="EMBL" id="TEB07865.1"/>
    </source>
</evidence>
<organism evidence="1 2">
    <name type="scientific">Pelotomaculum schinkii</name>
    <dbReference type="NCBI Taxonomy" id="78350"/>
    <lineage>
        <taxon>Bacteria</taxon>
        <taxon>Bacillati</taxon>
        <taxon>Bacillota</taxon>
        <taxon>Clostridia</taxon>
        <taxon>Eubacteriales</taxon>
        <taxon>Desulfotomaculaceae</taxon>
        <taxon>Pelotomaculum</taxon>
    </lineage>
</organism>